<keyword evidence="5" id="KW-0862">Zinc</keyword>
<reference evidence="9 10" key="1">
    <citation type="journal article" date="2018" name="BMC Genomics">
        <title>Genomic comparison of Trypanosoma conorhini and Trypanosoma rangeli to Trypanosoma cruzi strains of high and low virulence.</title>
        <authorList>
            <person name="Bradwell K.R."/>
            <person name="Koparde V.N."/>
            <person name="Matveyev A.V."/>
            <person name="Serrano M.G."/>
            <person name="Alves J.M."/>
            <person name="Parikh H."/>
            <person name="Huang B."/>
            <person name="Lee V."/>
            <person name="Espinosa-Alvarez O."/>
            <person name="Ortiz P.A."/>
            <person name="Costa-Martins A.G."/>
            <person name="Teixeira M.M."/>
            <person name="Buck G.A."/>
        </authorList>
    </citation>
    <scope>NUCLEOTIDE SEQUENCE [LARGE SCALE GENOMIC DNA]</scope>
    <source>
        <strain evidence="9 10">025E</strain>
    </source>
</reference>
<dbReference type="EMBL" id="MKKU01000219">
    <property type="protein sequence ID" value="RNF18942.1"/>
    <property type="molecule type" value="Genomic_DNA"/>
</dbReference>
<dbReference type="PANTHER" id="PTHR13547:SF1">
    <property type="entry name" value="MITOCHONDRIAL RIBONUCLEASE P CATALYTIC SUBUNIT"/>
    <property type="match status" value="1"/>
</dbReference>
<dbReference type="RefSeq" id="XP_029228650.1">
    <property type="nucleotide sequence ID" value="XM_029371183.1"/>
</dbReference>
<feature type="domain" description="PRORP" evidence="8">
    <location>
        <begin position="389"/>
        <end position="527"/>
    </location>
</feature>
<comment type="caution">
    <text evidence="9">The sequence shown here is derived from an EMBL/GenBank/DDBJ whole genome shotgun (WGS) entry which is preliminary data.</text>
</comment>
<dbReference type="GeneID" id="40317882"/>
<sequence length="571" mass="64610">MSDSCEPPRSRVRLEPNIPPGFSSLPAVQEMIDANNRQTRPKLRLKQLDFINDVFTRLGERAVNDAAVVAVLSSFLQECVERHGTLPRSSALAKVLYQWTEKGLVAEGQRLLKQVLLADSSLRRNVIDEKVATVSLRLLGRSASVDVDLMNSILSMLPEGAHKRRLFFPLLEHAARTGDTALAFNTLRMGESKRIEFWDVDYSQLLRSIQNAATESSSTAALLDELLESMVEHHPVVGKSNGEALQHLMAGEMADVDDKTGECSRCGTKLKTFDFSPADRATLLNDIETKLIAPRVGGENHYEPERVVTPIEKERRWREFEVFKQTLTSCDYDAVIDGANVGYYGLSSWYREAKEACLRARGVDPTTVPEHQLCEVPLPVDVPPKFSLINEMLTQTRRIGKKPLVMLHKRHVESPSKENAEWLLKWKNDSSLIACPAFINDDYCWLYAAIRKPDCLFISNDQMRDHHFMLLSRRSFLRWRQRHRVTYRVLFQRATGSTALLLALPRPFSVWVQRGLLSRTHWHVPVLLSADIIDQATNKASGKDVEVGKDGDDSCDVWLCTAAKHLLNRSD</sequence>
<evidence type="ECO:0000313" key="9">
    <source>
        <dbReference type="EMBL" id="RNF18942.1"/>
    </source>
</evidence>
<protein>
    <recommendedName>
        <fullName evidence="8">PRORP domain-containing protein</fullName>
    </recommendedName>
</protein>
<dbReference type="Proteomes" id="UP000284403">
    <property type="component" value="Unassembled WGS sequence"/>
</dbReference>
<organism evidence="9 10">
    <name type="scientific">Trypanosoma conorhini</name>
    <dbReference type="NCBI Taxonomy" id="83891"/>
    <lineage>
        <taxon>Eukaryota</taxon>
        <taxon>Discoba</taxon>
        <taxon>Euglenozoa</taxon>
        <taxon>Kinetoplastea</taxon>
        <taxon>Metakinetoplastina</taxon>
        <taxon>Trypanosomatida</taxon>
        <taxon>Trypanosomatidae</taxon>
        <taxon>Trypanosoma</taxon>
    </lineage>
</organism>
<dbReference type="Gene3D" id="3.40.50.11980">
    <property type="match status" value="1"/>
</dbReference>
<dbReference type="OrthoDB" id="46913at2759"/>
<evidence type="ECO:0000256" key="5">
    <source>
        <dbReference type="ARBA" id="ARBA00022833"/>
    </source>
</evidence>
<evidence type="ECO:0000256" key="1">
    <source>
        <dbReference type="ARBA" id="ARBA00004173"/>
    </source>
</evidence>
<comment type="subcellular location">
    <subcellularLocation>
        <location evidence="1">Mitochondrion</location>
    </subcellularLocation>
</comment>
<keyword evidence="4" id="KW-0378">Hydrolase</keyword>
<evidence type="ECO:0000256" key="6">
    <source>
        <dbReference type="ARBA" id="ARBA00022946"/>
    </source>
</evidence>
<proteinExistence type="inferred from homology"/>
<dbReference type="GO" id="GO:0001682">
    <property type="term" value="P:tRNA 5'-leader removal"/>
    <property type="evidence" value="ECO:0007669"/>
    <property type="project" value="TreeGrafter"/>
</dbReference>
<dbReference type="InterPro" id="IPR031595">
    <property type="entry name" value="PRORP_C"/>
</dbReference>
<comment type="similarity">
    <text evidence="2">Belongs to the PPR family. P subfamily.</text>
</comment>
<evidence type="ECO:0000256" key="7">
    <source>
        <dbReference type="ARBA" id="ARBA00023128"/>
    </source>
</evidence>
<dbReference type="GO" id="GO:0004526">
    <property type="term" value="F:ribonuclease P activity"/>
    <property type="evidence" value="ECO:0007669"/>
    <property type="project" value="TreeGrafter"/>
</dbReference>
<evidence type="ECO:0000256" key="2">
    <source>
        <dbReference type="ARBA" id="ARBA00007626"/>
    </source>
</evidence>
<keyword evidence="6" id="KW-0809">Transit peptide</keyword>
<gene>
    <name evidence="9" type="ORF">Tco025E_04271</name>
</gene>
<evidence type="ECO:0000313" key="10">
    <source>
        <dbReference type="Proteomes" id="UP000284403"/>
    </source>
</evidence>
<keyword evidence="7" id="KW-0496">Mitochondrion</keyword>
<keyword evidence="3" id="KW-0479">Metal-binding</keyword>
<dbReference type="GO" id="GO:0046872">
    <property type="term" value="F:metal ion binding"/>
    <property type="evidence" value="ECO:0007669"/>
    <property type="project" value="UniProtKB-KW"/>
</dbReference>
<accession>A0A422PML0</accession>
<dbReference type="AlphaFoldDB" id="A0A422PML0"/>
<keyword evidence="10" id="KW-1185">Reference proteome</keyword>
<name>A0A422PML0_9TRYP</name>
<evidence type="ECO:0000256" key="4">
    <source>
        <dbReference type="ARBA" id="ARBA00022801"/>
    </source>
</evidence>
<evidence type="ECO:0000256" key="3">
    <source>
        <dbReference type="ARBA" id="ARBA00022723"/>
    </source>
</evidence>
<dbReference type="GO" id="GO:0005739">
    <property type="term" value="C:mitochondrion"/>
    <property type="evidence" value="ECO:0007669"/>
    <property type="project" value="UniProtKB-SubCell"/>
</dbReference>
<evidence type="ECO:0000259" key="8">
    <source>
        <dbReference type="Pfam" id="PF16953"/>
    </source>
</evidence>
<dbReference type="Pfam" id="PF16953">
    <property type="entry name" value="PRORP"/>
    <property type="match status" value="1"/>
</dbReference>
<dbReference type="PANTHER" id="PTHR13547">
    <property type="match status" value="1"/>
</dbReference>